<evidence type="ECO:0000313" key="2">
    <source>
        <dbReference type="EMBL" id="KAL2043046.1"/>
    </source>
</evidence>
<accession>A0ABR4AC51</accession>
<dbReference type="Proteomes" id="UP001590950">
    <property type="component" value="Unassembled WGS sequence"/>
</dbReference>
<keyword evidence="3" id="KW-1185">Reference proteome</keyword>
<feature type="region of interest" description="Disordered" evidence="1">
    <location>
        <begin position="1"/>
        <end position="23"/>
    </location>
</feature>
<reference evidence="2 3" key="1">
    <citation type="submission" date="2024-09" db="EMBL/GenBank/DDBJ databases">
        <title>Rethinking Asexuality: The Enigmatic Case of Functional Sexual Genes in Lepraria (Stereocaulaceae).</title>
        <authorList>
            <person name="Doellman M."/>
            <person name="Sun Y."/>
            <person name="Barcenas-Pena A."/>
            <person name="Lumbsch H.T."/>
            <person name="Grewe F."/>
        </authorList>
    </citation>
    <scope>NUCLEOTIDE SEQUENCE [LARGE SCALE GENOMIC DNA]</scope>
    <source>
        <strain evidence="2 3">Mercado 3170</strain>
    </source>
</reference>
<evidence type="ECO:0000313" key="3">
    <source>
        <dbReference type="Proteomes" id="UP001590950"/>
    </source>
</evidence>
<organism evidence="2 3">
    <name type="scientific">Stereocaulon virgatum</name>
    <dbReference type="NCBI Taxonomy" id="373712"/>
    <lineage>
        <taxon>Eukaryota</taxon>
        <taxon>Fungi</taxon>
        <taxon>Dikarya</taxon>
        <taxon>Ascomycota</taxon>
        <taxon>Pezizomycotina</taxon>
        <taxon>Lecanoromycetes</taxon>
        <taxon>OSLEUM clade</taxon>
        <taxon>Lecanoromycetidae</taxon>
        <taxon>Lecanorales</taxon>
        <taxon>Lecanorineae</taxon>
        <taxon>Stereocaulaceae</taxon>
        <taxon>Stereocaulon</taxon>
    </lineage>
</organism>
<protein>
    <submittedName>
        <fullName evidence="2">Uncharacterized protein</fullName>
    </submittedName>
</protein>
<comment type="caution">
    <text evidence="2">The sequence shown here is derived from an EMBL/GenBank/DDBJ whole genome shotgun (WGS) entry which is preliminary data.</text>
</comment>
<sequence length="214" mass="24219">MSPLLPSRRSQRNTPTHRLGPISSLRFSHNRHEFLADPERLSTSPTFGVLRLARRESCSTRSRSIFSSIPELPDFLQRQTHGDDTSSSSAMCFLRINPASAPLKPPGAAPTLTTIYRETNARIPSEFESPATSQDLPVAKSEKRRRRLKFHYKPAPTSHDKEGMEMELRRVQTIADSLDHGHPNRVVKKEDARLDRWREDVTSGMPVGKRRSVG</sequence>
<evidence type="ECO:0000256" key="1">
    <source>
        <dbReference type="SAM" id="MobiDB-lite"/>
    </source>
</evidence>
<dbReference type="EMBL" id="JBEFKJ010000012">
    <property type="protein sequence ID" value="KAL2043046.1"/>
    <property type="molecule type" value="Genomic_DNA"/>
</dbReference>
<name>A0ABR4AC51_9LECA</name>
<proteinExistence type="predicted"/>
<gene>
    <name evidence="2" type="ORF">N7G274_004105</name>
</gene>